<sequence>MVMAIAQSHGPLAAKYDANNVYLAAVYAETRNMSIVENTVTDTVEMANKTQNLEVVAQYQFDFGLRPAISYVQSKGKQLNGADGSADLAKYIQAGATYYFNKNMNVWVDYRFNLLDENDLQLQLRWHRRSGGCRYYLPVLISRPLCFMPQKQDFGPVFLSLLEKMCVFQKQAGFLALTVGIL</sequence>
<accession>A0A379VUQ6</accession>
<dbReference type="InterPro" id="IPR023614">
    <property type="entry name" value="Porin_dom_sf"/>
</dbReference>
<dbReference type="Gene3D" id="2.40.160.10">
    <property type="entry name" value="Porin"/>
    <property type="match status" value="1"/>
</dbReference>
<dbReference type="PRINTS" id="PR00183">
    <property type="entry name" value="ECOLIPORIN"/>
</dbReference>
<dbReference type="SUPFAM" id="SSF56935">
    <property type="entry name" value="Porins"/>
    <property type="match status" value="1"/>
</dbReference>
<keyword evidence="5 10" id="KW-0812">Transmembrane</keyword>
<evidence type="ECO:0000256" key="3">
    <source>
        <dbReference type="ARBA" id="ARBA00022448"/>
    </source>
</evidence>
<keyword evidence="6" id="KW-0732">Signal</keyword>
<dbReference type="PROSITE" id="PS00576">
    <property type="entry name" value="GRAM_NEG_PORIN"/>
    <property type="match status" value="1"/>
</dbReference>
<protein>
    <submittedName>
        <fullName evidence="11">Outer membrane protein 1a (IAbf), porin</fullName>
    </submittedName>
</protein>
<keyword evidence="3 10" id="KW-0813">Transport</keyword>
<evidence type="ECO:0000256" key="4">
    <source>
        <dbReference type="ARBA" id="ARBA00022452"/>
    </source>
</evidence>
<comment type="subunit">
    <text evidence="10">Homotrimer.</text>
</comment>
<evidence type="ECO:0000313" key="11">
    <source>
        <dbReference type="EMBL" id="SUH09951.1"/>
    </source>
</evidence>
<comment type="subcellular location">
    <subcellularLocation>
        <location evidence="1 10">Cell outer membrane</location>
        <topology evidence="1 10">Multi-pass membrane protein</topology>
    </subcellularLocation>
</comment>
<dbReference type="InterPro" id="IPR001702">
    <property type="entry name" value="Porin_Gram-ve"/>
</dbReference>
<dbReference type="InterPro" id="IPR001897">
    <property type="entry name" value="Porin_gammaproteobac"/>
</dbReference>
<dbReference type="GO" id="GO:0046930">
    <property type="term" value="C:pore complex"/>
    <property type="evidence" value="ECO:0007669"/>
    <property type="project" value="UniProtKB-KW"/>
</dbReference>
<evidence type="ECO:0000256" key="7">
    <source>
        <dbReference type="ARBA" id="ARBA00023114"/>
    </source>
</evidence>
<keyword evidence="4" id="KW-1134">Transmembrane beta strand</keyword>
<evidence type="ECO:0000256" key="2">
    <source>
        <dbReference type="ARBA" id="ARBA00007539"/>
    </source>
</evidence>
<evidence type="ECO:0000256" key="8">
    <source>
        <dbReference type="ARBA" id="ARBA00023136"/>
    </source>
</evidence>
<organism evidence="11 12">
    <name type="scientific">Salmonella enterica I</name>
    <dbReference type="NCBI Taxonomy" id="59201"/>
    <lineage>
        <taxon>Bacteria</taxon>
        <taxon>Pseudomonadati</taxon>
        <taxon>Pseudomonadota</taxon>
        <taxon>Gammaproteobacteria</taxon>
        <taxon>Enterobacterales</taxon>
        <taxon>Enterobacteriaceae</taxon>
        <taxon>Salmonella</taxon>
    </lineage>
</organism>
<comment type="similarity">
    <text evidence="2 10">Belongs to the Gram-negative porin family.</text>
</comment>
<keyword evidence="10" id="KW-0406">Ion transport</keyword>
<dbReference type="AlphaFoldDB" id="A0A379VUQ6"/>
<dbReference type="GO" id="GO:0009279">
    <property type="term" value="C:cell outer membrane"/>
    <property type="evidence" value="ECO:0007669"/>
    <property type="project" value="UniProtKB-SubCell"/>
</dbReference>
<dbReference type="Pfam" id="PF00267">
    <property type="entry name" value="Porin_1"/>
    <property type="match status" value="1"/>
</dbReference>
<dbReference type="InterPro" id="IPR050298">
    <property type="entry name" value="Gram-neg_bact_OMP"/>
</dbReference>
<evidence type="ECO:0000313" key="12">
    <source>
        <dbReference type="Proteomes" id="UP000254346"/>
    </source>
</evidence>
<evidence type="ECO:0000256" key="9">
    <source>
        <dbReference type="ARBA" id="ARBA00023237"/>
    </source>
</evidence>
<dbReference type="InterPro" id="IPR013793">
    <property type="entry name" value="Porin_Gram-ve_CS"/>
</dbReference>
<evidence type="ECO:0000256" key="1">
    <source>
        <dbReference type="ARBA" id="ARBA00004571"/>
    </source>
</evidence>
<name>A0A379VUQ6_SALET</name>
<gene>
    <name evidence="11" type="primary">ompF_2</name>
    <name evidence="11" type="ORF">NCTC8256_03942</name>
</gene>
<dbReference type="Proteomes" id="UP000254346">
    <property type="component" value="Unassembled WGS sequence"/>
</dbReference>
<dbReference type="EMBL" id="UGXR01000001">
    <property type="protein sequence ID" value="SUH09951.1"/>
    <property type="molecule type" value="Genomic_DNA"/>
</dbReference>
<evidence type="ECO:0000256" key="5">
    <source>
        <dbReference type="ARBA" id="ARBA00022692"/>
    </source>
</evidence>
<keyword evidence="9 10" id="KW-0998">Cell outer membrane</keyword>
<dbReference type="GO" id="GO:0034220">
    <property type="term" value="P:monoatomic ion transmembrane transport"/>
    <property type="evidence" value="ECO:0007669"/>
    <property type="project" value="InterPro"/>
</dbReference>
<evidence type="ECO:0000256" key="6">
    <source>
        <dbReference type="ARBA" id="ARBA00022729"/>
    </source>
</evidence>
<evidence type="ECO:0000256" key="10">
    <source>
        <dbReference type="RuleBase" id="RU000469"/>
    </source>
</evidence>
<proteinExistence type="inferred from homology"/>
<keyword evidence="7 10" id="KW-0626">Porin</keyword>
<reference evidence="11 12" key="1">
    <citation type="submission" date="2018-06" db="EMBL/GenBank/DDBJ databases">
        <authorList>
            <consortium name="Pathogen Informatics"/>
            <person name="Doyle S."/>
        </authorList>
    </citation>
    <scope>NUCLEOTIDE SEQUENCE [LARGE SCALE GENOMIC DNA]</scope>
    <source>
        <strain evidence="11 12">NCTC8256</strain>
    </source>
</reference>
<dbReference type="GO" id="GO:0015288">
    <property type="term" value="F:porin activity"/>
    <property type="evidence" value="ECO:0007669"/>
    <property type="project" value="UniProtKB-KW"/>
</dbReference>
<dbReference type="PANTHER" id="PTHR34501">
    <property type="entry name" value="PROTEIN YDDL-RELATED"/>
    <property type="match status" value="1"/>
</dbReference>
<keyword evidence="8 10" id="KW-0472">Membrane</keyword>
<dbReference type="PANTHER" id="PTHR34501:SF8">
    <property type="entry name" value="OUTER MEMBRANE PORIN N-RELATED"/>
    <property type="match status" value="1"/>
</dbReference>